<dbReference type="AlphaFoldDB" id="A0A9Q8P700"/>
<protein>
    <submittedName>
        <fullName evidence="3">Uncharacterized protein</fullName>
    </submittedName>
</protein>
<reference evidence="3" key="1">
    <citation type="submission" date="2021-12" db="EMBL/GenBank/DDBJ databases">
        <authorList>
            <person name="Zaccaron A."/>
            <person name="Stergiopoulos I."/>
        </authorList>
    </citation>
    <scope>NUCLEOTIDE SEQUENCE</scope>
    <source>
        <strain evidence="3">Race5_Kim</strain>
    </source>
</reference>
<feature type="chain" id="PRO_5040447102" evidence="2">
    <location>
        <begin position="21"/>
        <end position="332"/>
    </location>
</feature>
<evidence type="ECO:0000256" key="1">
    <source>
        <dbReference type="SAM" id="MobiDB-lite"/>
    </source>
</evidence>
<dbReference type="EMBL" id="CP090165">
    <property type="protein sequence ID" value="UJO15496.1"/>
    <property type="molecule type" value="Genomic_DNA"/>
</dbReference>
<feature type="region of interest" description="Disordered" evidence="1">
    <location>
        <begin position="38"/>
        <end position="62"/>
    </location>
</feature>
<accession>A0A9Q8P700</accession>
<dbReference type="GeneID" id="71988158"/>
<evidence type="ECO:0000313" key="3">
    <source>
        <dbReference type="EMBL" id="UJO15496.1"/>
    </source>
</evidence>
<reference evidence="3" key="2">
    <citation type="journal article" date="2022" name="Microb. Genom.">
        <title>A chromosome-scale genome assembly of the tomato pathogen Cladosporium fulvum reveals a compartmentalized genome architecture and the presence of a dispensable chromosome.</title>
        <authorList>
            <person name="Zaccaron A.Z."/>
            <person name="Chen L.H."/>
            <person name="Samaras A."/>
            <person name="Stergiopoulos I."/>
        </authorList>
    </citation>
    <scope>NUCLEOTIDE SEQUENCE</scope>
    <source>
        <strain evidence="3">Race5_Kim</strain>
    </source>
</reference>
<evidence type="ECO:0000313" key="4">
    <source>
        <dbReference type="Proteomes" id="UP000756132"/>
    </source>
</evidence>
<keyword evidence="4" id="KW-1185">Reference proteome</keyword>
<dbReference type="OrthoDB" id="3629846at2759"/>
<dbReference type="Proteomes" id="UP000756132">
    <property type="component" value="Chromosome 3"/>
</dbReference>
<organism evidence="3 4">
    <name type="scientific">Passalora fulva</name>
    <name type="common">Tomato leaf mold</name>
    <name type="synonym">Cladosporium fulvum</name>
    <dbReference type="NCBI Taxonomy" id="5499"/>
    <lineage>
        <taxon>Eukaryota</taxon>
        <taxon>Fungi</taxon>
        <taxon>Dikarya</taxon>
        <taxon>Ascomycota</taxon>
        <taxon>Pezizomycotina</taxon>
        <taxon>Dothideomycetes</taxon>
        <taxon>Dothideomycetidae</taxon>
        <taxon>Mycosphaerellales</taxon>
        <taxon>Mycosphaerellaceae</taxon>
        <taxon>Fulvia</taxon>
    </lineage>
</organism>
<sequence length="332" mass="34192">MTRFTLTAVAAASLAATTAAQCGDPAAARCGPPWGAIGGGGAGPNDDSLAITDANRNPTSTSSVEFNFRHRAQTGGQTSETWRWTVNITDLSTDLLNGTSLTTPEDGSDSHFVNTVTLTNNATDREGGELCFTILDLRTLPYNVSNAYQESDAGDCSNALGSECVQAYLSSLSGRSGQCATPRGPNSIPACASTLATVSCFGSFTASLGNSTSSTFLNFTDRSRYPILSGDAFYFHSTASLPGGNNTFYEEAGQELQAVVISGAAREMMCQKVNKTDAAVPTRTEACAEETSRTGSGGGAVSATPTGAANVVKSLTWSGASVGGLMVLFSLL</sequence>
<feature type="signal peptide" evidence="2">
    <location>
        <begin position="1"/>
        <end position="20"/>
    </location>
</feature>
<evidence type="ECO:0000256" key="2">
    <source>
        <dbReference type="SAM" id="SignalP"/>
    </source>
</evidence>
<proteinExistence type="predicted"/>
<gene>
    <name evidence="3" type="ORF">CLAFUR5_08280</name>
</gene>
<dbReference type="RefSeq" id="XP_047759862.1">
    <property type="nucleotide sequence ID" value="XM_047907428.1"/>
</dbReference>
<name>A0A9Q8P700_PASFU</name>
<dbReference type="KEGG" id="ffu:CLAFUR5_08280"/>
<keyword evidence="2" id="KW-0732">Signal</keyword>